<evidence type="ECO:0000256" key="3">
    <source>
        <dbReference type="ARBA" id="ARBA00022737"/>
    </source>
</evidence>
<dbReference type="STRING" id="35525.A0A0N8DDC3"/>
<dbReference type="PROSITE" id="PS00028">
    <property type="entry name" value="ZINC_FINGER_C2H2_1"/>
    <property type="match status" value="3"/>
</dbReference>
<dbReference type="InterPro" id="IPR013087">
    <property type="entry name" value="Znf_C2H2_type"/>
</dbReference>
<evidence type="ECO:0000256" key="6">
    <source>
        <dbReference type="ARBA" id="ARBA00023242"/>
    </source>
</evidence>
<keyword evidence="3" id="KW-0677">Repeat</keyword>
<dbReference type="GO" id="GO:0008270">
    <property type="term" value="F:zinc ion binding"/>
    <property type="evidence" value="ECO:0007669"/>
    <property type="project" value="UniProtKB-KW"/>
</dbReference>
<comment type="subcellular location">
    <subcellularLocation>
        <location evidence="1">Nucleus</location>
    </subcellularLocation>
</comment>
<protein>
    <submittedName>
        <fullName evidence="7">Uncharacterized protein</fullName>
    </submittedName>
</protein>
<dbReference type="Proteomes" id="UP000076858">
    <property type="component" value="Unassembled WGS sequence"/>
</dbReference>
<reference evidence="7 8" key="1">
    <citation type="submission" date="2016-03" db="EMBL/GenBank/DDBJ databases">
        <title>EvidentialGene: Evidence-directed Construction of Genes on Genomes.</title>
        <authorList>
            <person name="Gilbert D.G."/>
            <person name="Choi J.-H."/>
            <person name="Mockaitis K."/>
            <person name="Colbourne J."/>
            <person name="Pfrender M."/>
        </authorList>
    </citation>
    <scope>NUCLEOTIDE SEQUENCE [LARGE SCALE GENOMIC DNA]</scope>
    <source>
        <strain evidence="7 8">Xinb3</strain>
        <tissue evidence="7">Complete organism</tissue>
    </source>
</reference>
<dbReference type="FunFam" id="3.30.160.60:FF:000100">
    <property type="entry name" value="Zinc finger 45-like"/>
    <property type="match status" value="1"/>
</dbReference>
<dbReference type="EMBL" id="LRGB01001005">
    <property type="protein sequence ID" value="KZS14137.1"/>
    <property type="molecule type" value="Genomic_DNA"/>
</dbReference>
<gene>
    <name evidence="7" type="ORF">APZ42_020818</name>
</gene>
<evidence type="ECO:0000256" key="4">
    <source>
        <dbReference type="ARBA" id="ARBA00022771"/>
    </source>
</evidence>
<dbReference type="GO" id="GO:0005634">
    <property type="term" value="C:nucleus"/>
    <property type="evidence" value="ECO:0007669"/>
    <property type="project" value="UniProtKB-SubCell"/>
</dbReference>
<accession>A0A0N8DDC3</accession>
<evidence type="ECO:0000256" key="5">
    <source>
        <dbReference type="ARBA" id="ARBA00022833"/>
    </source>
</evidence>
<proteinExistence type="predicted"/>
<dbReference type="SUPFAM" id="SSF57667">
    <property type="entry name" value="beta-beta-alpha zinc fingers"/>
    <property type="match status" value="2"/>
</dbReference>
<dbReference type="OrthoDB" id="6350082at2759"/>
<dbReference type="SMART" id="SM00355">
    <property type="entry name" value="ZnF_C2H2"/>
    <property type="match status" value="3"/>
</dbReference>
<keyword evidence="5" id="KW-0862">Zinc</keyword>
<evidence type="ECO:0000313" key="7">
    <source>
        <dbReference type="EMBL" id="KZS14137.1"/>
    </source>
</evidence>
<dbReference type="Gene3D" id="3.30.160.60">
    <property type="entry name" value="Classic Zinc Finger"/>
    <property type="match status" value="3"/>
</dbReference>
<name>A0A0N8DDC3_9CRUS</name>
<dbReference type="FunFam" id="3.30.160.60:FF:000145">
    <property type="entry name" value="Zinc finger protein 574"/>
    <property type="match status" value="1"/>
</dbReference>
<evidence type="ECO:0000313" key="8">
    <source>
        <dbReference type="Proteomes" id="UP000076858"/>
    </source>
</evidence>
<comment type="caution">
    <text evidence="7">The sequence shown here is derived from an EMBL/GenBank/DDBJ whole genome shotgun (WGS) entry which is preliminary data.</text>
</comment>
<dbReference type="PANTHER" id="PTHR23226">
    <property type="entry name" value="ZINC FINGER AND SCAN DOMAIN-CONTAINING"/>
    <property type="match status" value="1"/>
</dbReference>
<evidence type="ECO:0000256" key="2">
    <source>
        <dbReference type="ARBA" id="ARBA00022723"/>
    </source>
</evidence>
<organism evidence="7 8">
    <name type="scientific">Daphnia magna</name>
    <dbReference type="NCBI Taxonomy" id="35525"/>
    <lineage>
        <taxon>Eukaryota</taxon>
        <taxon>Metazoa</taxon>
        <taxon>Ecdysozoa</taxon>
        <taxon>Arthropoda</taxon>
        <taxon>Crustacea</taxon>
        <taxon>Branchiopoda</taxon>
        <taxon>Diplostraca</taxon>
        <taxon>Cladocera</taxon>
        <taxon>Anomopoda</taxon>
        <taxon>Daphniidae</taxon>
        <taxon>Daphnia</taxon>
    </lineage>
</organism>
<keyword evidence="6" id="KW-0539">Nucleus</keyword>
<evidence type="ECO:0000256" key="1">
    <source>
        <dbReference type="ARBA" id="ARBA00004123"/>
    </source>
</evidence>
<keyword evidence="8" id="KW-1185">Reference proteome</keyword>
<dbReference type="InterPro" id="IPR036236">
    <property type="entry name" value="Znf_C2H2_sf"/>
</dbReference>
<keyword evidence="4" id="KW-0863">Zinc-finger</keyword>
<dbReference type="Pfam" id="PF00096">
    <property type="entry name" value="zf-C2H2"/>
    <property type="match status" value="1"/>
</dbReference>
<dbReference type="AlphaFoldDB" id="A0A0N8DDC3"/>
<keyword evidence="2" id="KW-0479">Metal-binding</keyword>
<sequence length="369" mass="41831">MEQRDLQFNLASSFSSKMNSSSCSYYGNNRNSETFTDFEGVQDLSYSAQCLQEQNVPAHEDQDVTCMDLSLLLSSSKACDRQQIEDELPLNLTGKAREDEINRRLRQRQQFCNYSYPFSDPPRSNQVFVAPDFLGMHELQDLRTHIYMDDATSLNLTYCPQTLDLSAQSLDLSLTGQDLQYDNSIIDLSASHNLNLDACTSCDILNLTCHQGSTESEASNMLDLALLQQQQPLPPASSLPLPLSITQSLTPTSCTSQQYTALDLQKNSCVSTVSAVNHQIVIEEKRYMCALCAERFATTQELLAHRETHMNAKPFACDQCGMRYVKVGTLNRHVKATHAHSRPYQCEFCEKKFAQKHDLHRHHRTHLRK</sequence>
<dbReference type="PROSITE" id="PS50157">
    <property type="entry name" value="ZINC_FINGER_C2H2_2"/>
    <property type="match status" value="3"/>
</dbReference>